<keyword evidence="9" id="KW-0170">Cobalt</keyword>
<dbReference type="GO" id="GO:0052693">
    <property type="term" value="F:epoxyqueuosine reductase activity"/>
    <property type="evidence" value="ECO:0007669"/>
    <property type="project" value="UniProtKB-UniRule"/>
</dbReference>
<dbReference type="GO" id="GO:0008616">
    <property type="term" value="P:tRNA queuosine(34) biosynthetic process"/>
    <property type="evidence" value="ECO:0007669"/>
    <property type="project" value="UniProtKB-UniRule"/>
</dbReference>
<feature type="binding site" evidence="9">
    <location>
        <position position="229"/>
    </location>
    <ligand>
        <name>cob(II)alamin</name>
        <dbReference type="ChEBI" id="CHEBI:16304"/>
    </ligand>
</feature>
<dbReference type="InterPro" id="IPR017896">
    <property type="entry name" value="4Fe4S_Fe-S-bd"/>
</dbReference>
<dbReference type="RefSeq" id="WP_189606843.1">
    <property type="nucleotide sequence ID" value="NZ_BMXR01000001.1"/>
</dbReference>
<evidence type="ECO:0000256" key="5">
    <source>
        <dbReference type="ARBA" id="ARBA00022785"/>
    </source>
</evidence>
<accession>A0A918K308</accession>
<dbReference type="PANTHER" id="PTHR30002">
    <property type="entry name" value="EPOXYQUEUOSINE REDUCTASE"/>
    <property type="match status" value="1"/>
</dbReference>
<keyword evidence="12" id="KW-1185">Reference proteome</keyword>
<comment type="caution">
    <text evidence="11">The sequence shown here is derived from an EMBL/GenBank/DDBJ whole genome shotgun (WGS) entry which is preliminary data.</text>
</comment>
<keyword evidence="2 9" id="KW-0963">Cytoplasm</keyword>
<dbReference type="PANTHER" id="PTHR30002:SF4">
    <property type="entry name" value="EPOXYQUEUOSINE REDUCTASE"/>
    <property type="match status" value="1"/>
</dbReference>
<keyword evidence="3 9" id="KW-0819">tRNA processing</keyword>
<evidence type="ECO:0000256" key="3">
    <source>
        <dbReference type="ARBA" id="ARBA00022694"/>
    </source>
</evidence>
<evidence type="ECO:0000313" key="12">
    <source>
        <dbReference type="Proteomes" id="UP000626148"/>
    </source>
</evidence>
<feature type="binding site" evidence="9">
    <location>
        <begin position="254"/>
        <end position="255"/>
    </location>
    <ligand>
        <name>cob(II)alamin</name>
        <dbReference type="ChEBI" id="CHEBI:16304"/>
    </ligand>
</feature>
<evidence type="ECO:0000256" key="6">
    <source>
        <dbReference type="ARBA" id="ARBA00023002"/>
    </source>
</evidence>
<evidence type="ECO:0000256" key="8">
    <source>
        <dbReference type="ARBA" id="ARBA00023014"/>
    </source>
</evidence>
<evidence type="ECO:0000256" key="4">
    <source>
        <dbReference type="ARBA" id="ARBA00022723"/>
    </source>
</evidence>
<protein>
    <recommendedName>
        <fullName evidence="9">Epoxyqueuosine reductase</fullName>
        <ecNumber evidence="9">1.17.99.6</ecNumber>
    </recommendedName>
    <alternativeName>
        <fullName evidence="9">Queuosine biosynthesis protein QueG</fullName>
    </alternativeName>
</protein>
<organism evidence="11 12">
    <name type="scientific">Saccharospirillum salsuginis</name>
    <dbReference type="NCBI Taxonomy" id="418750"/>
    <lineage>
        <taxon>Bacteria</taxon>
        <taxon>Pseudomonadati</taxon>
        <taxon>Pseudomonadota</taxon>
        <taxon>Gammaproteobacteria</taxon>
        <taxon>Oceanospirillales</taxon>
        <taxon>Saccharospirillaceae</taxon>
        <taxon>Saccharospirillum</taxon>
    </lineage>
</organism>
<evidence type="ECO:0000256" key="1">
    <source>
        <dbReference type="ARBA" id="ARBA00022485"/>
    </source>
</evidence>
<evidence type="ECO:0000256" key="9">
    <source>
        <dbReference type="HAMAP-Rule" id="MF_00916"/>
    </source>
</evidence>
<feature type="binding site" evidence="9">
    <location>
        <position position="204"/>
    </location>
    <ligand>
        <name>[4Fe-4S] cluster</name>
        <dbReference type="ChEBI" id="CHEBI:49883"/>
        <label>1</label>
    </ligand>
</feature>
<dbReference type="InterPro" id="IPR004453">
    <property type="entry name" value="QueG"/>
</dbReference>
<gene>
    <name evidence="11" type="primary">yjeS</name>
    <name evidence="9" type="synonym">queG</name>
    <name evidence="11" type="ORF">GCM10007392_04420</name>
</gene>
<dbReference type="EMBL" id="BMXR01000001">
    <property type="protein sequence ID" value="GGX40757.1"/>
    <property type="molecule type" value="Genomic_DNA"/>
</dbReference>
<evidence type="ECO:0000256" key="2">
    <source>
        <dbReference type="ARBA" id="ARBA00022490"/>
    </source>
</evidence>
<keyword evidence="7 9" id="KW-0408">Iron</keyword>
<keyword evidence="9" id="KW-0846">Cobalamin</keyword>
<feature type="binding site" evidence="9">
    <location>
        <position position="254"/>
    </location>
    <ligand>
        <name>[4Fe-4S] cluster</name>
        <dbReference type="ChEBI" id="CHEBI:49883"/>
        <label>2</label>
    </ligand>
</feature>
<feature type="binding site" evidence="9">
    <location>
        <position position="201"/>
    </location>
    <ligand>
        <name>[4Fe-4S] cluster</name>
        <dbReference type="ChEBI" id="CHEBI:49883"/>
        <label>1</label>
    </ligand>
</feature>
<feature type="active site" description="Proton donor" evidence="9">
    <location>
        <position position="146"/>
    </location>
</feature>
<feature type="binding site" evidence="9">
    <location>
        <position position="257"/>
    </location>
    <ligand>
        <name>[4Fe-4S] cluster</name>
        <dbReference type="ChEBI" id="CHEBI:49883"/>
        <label>2</label>
    </ligand>
</feature>
<feature type="binding site" evidence="9">
    <location>
        <position position="227"/>
    </location>
    <ligand>
        <name>[4Fe-4S] cluster</name>
        <dbReference type="ChEBI" id="CHEBI:49883"/>
        <label>2</label>
    </ligand>
</feature>
<dbReference type="InterPro" id="IPR013542">
    <property type="entry name" value="QueG_DUF1730"/>
</dbReference>
<dbReference type="PROSITE" id="PS51379">
    <property type="entry name" value="4FE4S_FER_2"/>
    <property type="match status" value="1"/>
</dbReference>
<keyword evidence="8 9" id="KW-0411">Iron-sulfur</keyword>
<feature type="binding site" evidence="9">
    <location>
        <position position="181"/>
    </location>
    <ligand>
        <name>cob(II)alamin</name>
        <dbReference type="ChEBI" id="CHEBI:16304"/>
    </ligand>
</feature>
<dbReference type="InterPro" id="IPR017900">
    <property type="entry name" value="4Fe4S_Fe_S_CS"/>
</dbReference>
<dbReference type="Proteomes" id="UP000626148">
    <property type="component" value="Unassembled WGS sequence"/>
</dbReference>
<keyword evidence="4 9" id="KW-0479">Metal-binding</keyword>
<comment type="subcellular location">
    <subcellularLocation>
        <location evidence="9">Cytoplasm</location>
    </subcellularLocation>
</comment>
<feature type="binding site" evidence="9">
    <location>
        <position position="68"/>
    </location>
    <ligand>
        <name>cob(II)alamin</name>
        <dbReference type="ChEBI" id="CHEBI:16304"/>
    </ligand>
</feature>
<evidence type="ECO:0000259" key="10">
    <source>
        <dbReference type="PROSITE" id="PS51379"/>
    </source>
</evidence>
<evidence type="ECO:0000313" key="11">
    <source>
        <dbReference type="EMBL" id="GGX40757.1"/>
    </source>
</evidence>
<dbReference type="EC" id="1.17.99.6" evidence="9"/>
<dbReference type="GO" id="GO:0005737">
    <property type="term" value="C:cytoplasm"/>
    <property type="evidence" value="ECO:0007669"/>
    <property type="project" value="UniProtKB-SubCell"/>
</dbReference>
<feature type="domain" description="4Fe-4S ferredoxin-type" evidence="10">
    <location>
        <begin position="192"/>
        <end position="221"/>
    </location>
</feature>
<dbReference type="Pfam" id="PF13484">
    <property type="entry name" value="Fer4_16"/>
    <property type="match status" value="1"/>
</dbReference>
<keyword evidence="5 9" id="KW-0671">Queuosine biosynthesis</keyword>
<feature type="binding site" evidence="9">
    <location>
        <position position="170"/>
    </location>
    <ligand>
        <name>cob(II)alamin</name>
        <dbReference type="ChEBI" id="CHEBI:16304"/>
    </ligand>
</feature>
<feature type="binding site" evidence="9">
    <location>
        <position position="146"/>
    </location>
    <ligand>
        <name>cob(II)alamin</name>
        <dbReference type="ChEBI" id="CHEBI:16304"/>
    </ligand>
</feature>
<keyword evidence="1 9" id="KW-0004">4Fe-4S</keyword>
<sequence length="363" mass="41066">MTRTTDRIQTLDLTDLARRIKDEALRLGFQAAHIGMADTESHRADYEAWLATGHHGTMDWMTRNMDKRFDGAELHPGTLRAISVRLDYLPVNAADMEATLEDPSIGYVSRYALGRDYHKLMRKRLTQLGRTIGDWVGEHNFRAFVDSAPVMERQLAEQSGMGWRGKHSLLLNPKAGSWFFLGELFTDLPLPVDPPFETDHCGSCTSCQTVCPTDAIVADGVVDARRCISYLTIEHAGPIPEHLRKPMGNRIYGCDDCQLYCPFNRFSETTREADFEPRQALDHMPLTTLIDWNEAEFLSKTEGSAIRRIGHEQWQRNLAVALGNAPTTNEVVEALRRARTRAGDLVREHIDWALAQHGYSEKS</sequence>
<keyword evidence="6 9" id="KW-0560">Oxidoreductase</keyword>
<proteinExistence type="inferred from homology"/>
<feature type="binding site" evidence="9">
    <location>
        <position position="261"/>
    </location>
    <ligand>
        <name>[4Fe-4S] cluster</name>
        <dbReference type="ChEBI" id="CHEBI:49883"/>
        <label>1</label>
    </ligand>
</feature>
<feature type="binding site" evidence="9">
    <location>
        <position position="211"/>
    </location>
    <ligand>
        <name>[4Fe-4S] cluster</name>
        <dbReference type="ChEBI" id="CHEBI:49883"/>
        <label>2</label>
    </ligand>
</feature>
<dbReference type="Gene3D" id="3.30.70.20">
    <property type="match status" value="1"/>
</dbReference>
<dbReference type="GO" id="GO:0051539">
    <property type="term" value="F:4 iron, 4 sulfur cluster binding"/>
    <property type="evidence" value="ECO:0007669"/>
    <property type="project" value="UniProtKB-KW"/>
</dbReference>
<comment type="function">
    <text evidence="9">Catalyzes the conversion of epoxyqueuosine (oQ) to queuosine (Q), which is a hypermodified base found in the wobble positions of tRNA(Asp), tRNA(Asn), tRNA(His) and tRNA(Tyr).</text>
</comment>
<dbReference type="Pfam" id="PF08331">
    <property type="entry name" value="QueG_DUF1730"/>
    <property type="match status" value="1"/>
</dbReference>
<feature type="binding site" evidence="9">
    <location>
        <position position="207"/>
    </location>
    <ligand>
        <name>[4Fe-4S] cluster</name>
        <dbReference type="ChEBI" id="CHEBI:49883"/>
        <label>1</label>
    </ligand>
</feature>
<dbReference type="GO" id="GO:0046872">
    <property type="term" value="F:metal ion binding"/>
    <property type="evidence" value="ECO:0007669"/>
    <property type="project" value="UniProtKB-KW"/>
</dbReference>
<comment type="subunit">
    <text evidence="9">Monomer.</text>
</comment>
<comment type="similarity">
    <text evidence="9">Belongs to the QueG family.</text>
</comment>
<comment type="cofactor">
    <cofactor evidence="9">
        <name>[4Fe-4S] cluster</name>
        <dbReference type="ChEBI" id="CHEBI:49883"/>
    </cofactor>
    <text evidence="9">Binds 2 [4Fe-4S] clusters per monomer.</text>
</comment>
<dbReference type="HAMAP" id="MF_00916">
    <property type="entry name" value="QueG"/>
    <property type="match status" value="1"/>
</dbReference>
<reference evidence="11" key="1">
    <citation type="journal article" date="2014" name="Int. J. Syst. Evol. Microbiol.">
        <title>Complete genome sequence of Corynebacterium casei LMG S-19264T (=DSM 44701T), isolated from a smear-ripened cheese.</title>
        <authorList>
            <consortium name="US DOE Joint Genome Institute (JGI-PGF)"/>
            <person name="Walter F."/>
            <person name="Albersmeier A."/>
            <person name="Kalinowski J."/>
            <person name="Ruckert C."/>
        </authorList>
    </citation>
    <scope>NUCLEOTIDE SEQUENCE</scope>
    <source>
        <strain evidence="11">KCTC 22169</strain>
    </source>
</reference>
<comment type="pathway">
    <text evidence="9">tRNA modification; tRNA-queuosine biosynthesis.</text>
</comment>
<comment type="catalytic activity">
    <reaction evidence="9">
        <text>epoxyqueuosine(34) in tRNA + AH2 = queuosine(34) in tRNA + A + H2O</text>
        <dbReference type="Rhea" id="RHEA:32159"/>
        <dbReference type="Rhea" id="RHEA-COMP:18571"/>
        <dbReference type="Rhea" id="RHEA-COMP:18582"/>
        <dbReference type="ChEBI" id="CHEBI:13193"/>
        <dbReference type="ChEBI" id="CHEBI:15377"/>
        <dbReference type="ChEBI" id="CHEBI:17499"/>
        <dbReference type="ChEBI" id="CHEBI:194431"/>
        <dbReference type="ChEBI" id="CHEBI:194443"/>
        <dbReference type="EC" id="1.17.99.6"/>
    </reaction>
</comment>
<comment type="cofactor">
    <cofactor evidence="9">
        <name>cob(II)alamin</name>
        <dbReference type="ChEBI" id="CHEBI:16304"/>
    </cofactor>
</comment>
<dbReference type="PROSITE" id="PS00198">
    <property type="entry name" value="4FE4S_FER_1"/>
    <property type="match status" value="1"/>
</dbReference>
<dbReference type="NCBIfam" id="TIGR00276">
    <property type="entry name" value="tRNA epoxyqueuosine(34) reductase QueG"/>
    <property type="match status" value="1"/>
</dbReference>
<dbReference type="AlphaFoldDB" id="A0A918K308"/>
<evidence type="ECO:0000256" key="7">
    <source>
        <dbReference type="ARBA" id="ARBA00023004"/>
    </source>
</evidence>
<comment type="caution">
    <text evidence="9">Lacks conserved residue(s) required for the propagation of feature annotation.</text>
</comment>
<reference evidence="11" key="2">
    <citation type="submission" date="2020-09" db="EMBL/GenBank/DDBJ databases">
        <authorList>
            <person name="Sun Q."/>
            <person name="Kim S."/>
        </authorList>
    </citation>
    <scope>NUCLEOTIDE SEQUENCE</scope>
    <source>
        <strain evidence="11">KCTC 22169</strain>
    </source>
</reference>
<name>A0A918K308_9GAMM</name>
<dbReference type="GO" id="GO:0031419">
    <property type="term" value="F:cobalamin binding"/>
    <property type="evidence" value="ECO:0007669"/>
    <property type="project" value="UniProtKB-KW"/>
</dbReference>
<dbReference type="SUPFAM" id="SSF54862">
    <property type="entry name" value="4Fe-4S ferredoxins"/>
    <property type="match status" value="1"/>
</dbReference>